<name>A0A656HF52_THINJ</name>
<sequence length="114" mass="12328">MIKLPELLQAWDTPGFAQTFTTTIQQLAIADLPLQQALAHSSHVSDSPRTVVILDSSASDGHIRIKAGIFYAGLIAGSCCADDPSPACEQTEYCEVLFDIDRETAQTMPHLLTP</sequence>
<keyword evidence="2" id="KW-1185">Reference proteome</keyword>
<evidence type="ECO:0000313" key="1">
    <source>
        <dbReference type="EMBL" id="EIJ33819.1"/>
    </source>
</evidence>
<evidence type="ECO:0000313" key="2">
    <source>
        <dbReference type="Proteomes" id="UP000005317"/>
    </source>
</evidence>
<proteinExistence type="predicted"/>
<dbReference type="RefSeq" id="WP_002707767.1">
    <property type="nucleotide sequence ID" value="NZ_JH651384.1"/>
</dbReference>
<dbReference type="AlphaFoldDB" id="A0A656HF52"/>
<gene>
    <name evidence="1" type="ORF">Thini_1201</name>
</gene>
<protein>
    <submittedName>
        <fullName evidence="1">Uncharacterized protein</fullName>
    </submittedName>
</protein>
<reference evidence="2" key="1">
    <citation type="journal article" date="2011" name="Stand. Genomic Sci.">
        <title>Genome sequence of the filamentous, gliding Thiothrix nivea neotype strain (JP2(T)).</title>
        <authorList>
            <person name="Lapidus A."/>
            <person name="Nolan M."/>
            <person name="Lucas S."/>
            <person name="Glavina Del Rio T."/>
            <person name="Tice H."/>
            <person name="Cheng J.F."/>
            <person name="Tapia R."/>
            <person name="Han C."/>
            <person name="Goodwin L."/>
            <person name="Pitluck S."/>
            <person name="Liolios K."/>
            <person name="Pagani I."/>
            <person name="Ivanova N."/>
            <person name="Huntemann M."/>
            <person name="Mavromatis K."/>
            <person name="Mikhailova N."/>
            <person name="Pati A."/>
            <person name="Chen A."/>
            <person name="Palaniappan K."/>
            <person name="Land M."/>
            <person name="Brambilla E.M."/>
            <person name="Rohde M."/>
            <person name="Abt B."/>
            <person name="Verbarg S."/>
            <person name="Goker M."/>
            <person name="Bristow J."/>
            <person name="Eisen J.A."/>
            <person name="Markowitz V."/>
            <person name="Hugenholtz P."/>
            <person name="Kyrpides N.C."/>
            <person name="Klenk H.P."/>
            <person name="Woyke T."/>
        </authorList>
    </citation>
    <scope>NUCLEOTIDE SEQUENCE [LARGE SCALE GENOMIC DNA]</scope>
    <source>
        <strain evidence="2">ATCC 35100 / DSM 5205 / JP2</strain>
    </source>
</reference>
<organism evidence="1 2">
    <name type="scientific">Thiothrix nivea (strain ATCC 35100 / DSM 5205 / JP2)</name>
    <dbReference type="NCBI Taxonomy" id="870187"/>
    <lineage>
        <taxon>Bacteria</taxon>
        <taxon>Pseudomonadati</taxon>
        <taxon>Pseudomonadota</taxon>
        <taxon>Gammaproteobacteria</taxon>
        <taxon>Thiotrichales</taxon>
        <taxon>Thiotrichaceae</taxon>
        <taxon>Thiothrix</taxon>
    </lineage>
</organism>
<dbReference type="Proteomes" id="UP000005317">
    <property type="component" value="Unassembled WGS sequence"/>
</dbReference>
<accession>A0A656HF52</accession>
<dbReference type="EMBL" id="JH651384">
    <property type="protein sequence ID" value="EIJ33819.1"/>
    <property type="molecule type" value="Genomic_DNA"/>
</dbReference>
<dbReference type="OrthoDB" id="9800518at2"/>